<feature type="transmembrane region" description="Helical" evidence="7">
    <location>
        <begin position="136"/>
        <end position="155"/>
    </location>
</feature>
<dbReference type="InterPro" id="IPR035906">
    <property type="entry name" value="MetI-like_sf"/>
</dbReference>
<dbReference type="CDD" id="cd06261">
    <property type="entry name" value="TM_PBP2"/>
    <property type="match status" value="1"/>
</dbReference>
<feature type="transmembrane region" description="Helical" evidence="7">
    <location>
        <begin position="284"/>
        <end position="305"/>
    </location>
</feature>
<evidence type="ECO:0000256" key="2">
    <source>
        <dbReference type="ARBA" id="ARBA00022448"/>
    </source>
</evidence>
<keyword evidence="3" id="KW-1003">Cell membrane</keyword>
<feature type="compositionally biased region" description="Low complexity" evidence="8">
    <location>
        <begin position="1"/>
        <end position="19"/>
    </location>
</feature>
<evidence type="ECO:0000256" key="3">
    <source>
        <dbReference type="ARBA" id="ARBA00022475"/>
    </source>
</evidence>
<feature type="domain" description="ABC transmembrane type-1" evidence="9">
    <location>
        <begin position="101"/>
        <end position="305"/>
    </location>
</feature>
<keyword evidence="5 7" id="KW-1133">Transmembrane helix</keyword>
<dbReference type="InterPro" id="IPR000515">
    <property type="entry name" value="MetI-like"/>
</dbReference>
<feature type="region of interest" description="Disordered" evidence="8">
    <location>
        <begin position="1"/>
        <end position="33"/>
    </location>
</feature>
<comment type="subcellular location">
    <subcellularLocation>
        <location evidence="1 7">Cell membrane</location>
        <topology evidence="1 7">Multi-pass membrane protein</topology>
    </subcellularLocation>
</comment>
<protein>
    <submittedName>
        <fullName evidence="10">Carbohydrate ABC transporter permease</fullName>
    </submittedName>
</protein>
<keyword evidence="6 7" id="KW-0472">Membrane</keyword>
<feature type="transmembrane region" description="Helical" evidence="7">
    <location>
        <begin position="100"/>
        <end position="124"/>
    </location>
</feature>
<evidence type="ECO:0000256" key="7">
    <source>
        <dbReference type="RuleBase" id="RU363032"/>
    </source>
</evidence>
<evidence type="ECO:0000259" key="9">
    <source>
        <dbReference type="PROSITE" id="PS50928"/>
    </source>
</evidence>
<dbReference type="PROSITE" id="PS50928">
    <property type="entry name" value="ABC_TM1"/>
    <property type="match status" value="1"/>
</dbReference>
<keyword evidence="11" id="KW-1185">Reference proteome</keyword>
<evidence type="ECO:0000256" key="8">
    <source>
        <dbReference type="SAM" id="MobiDB-lite"/>
    </source>
</evidence>
<name>A0ABP7G6W1_9ACTN</name>
<dbReference type="PANTHER" id="PTHR43744">
    <property type="entry name" value="ABC TRANSPORTER PERMEASE PROTEIN MG189-RELATED-RELATED"/>
    <property type="match status" value="1"/>
</dbReference>
<organism evidence="10 11">
    <name type="scientific">Salinactinospora qingdaonensis</name>
    <dbReference type="NCBI Taxonomy" id="702744"/>
    <lineage>
        <taxon>Bacteria</taxon>
        <taxon>Bacillati</taxon>
        <taxon>Actinomycetota</taxon>
        <taxon>Actinomycetes</taxon>
        <taxon>Streptosporangiales</taxon>
        <taxon>Nocardiopsidaceae</taxon>
        <taxon>Salinactinospora</taxon>
    </lineage>
</organism>
<dbReference type="Proteomes" id="UP001500908">
    <property type="component" value="Unassembled WGS sequence"/>
</dbReference>
<proteinExistence type="inferred from homology"/>
<dbReference type="EMBL" id="BAABDD010000022">
    <property type="protein sequence ID" value="GAA3756123.1"/>
    <property type="molecule type" value="Genomic_DNA"/>
</dbReference>
<dbReference type="SUPFAM" id="SSF161098">
    <property type="entry name" value="MetI-like"/>
    <property type="match status" value="1"/>
</dbReference>
<evidence type="ECO:0000256" key="4">
    <source>
        <dbReference type="ARBA" id="ARBA00022692"/>
    </source>
</evidence>
<dbReference type="Pfam" id="PF00528">
    <property type="entry name" value="BPD_transp_1"/>
    <property type="match status" value="1"/>
</dbReference>
<evidence type="ECO:0000313" key="10">
    <source>
        <dbReference type="EMBL" id="GAA3756123.1"/>
    </source>
</evidence>
<keyword evidence="4 7" id="KW-0812">Transmembrane</keyword>
<dbReference type="PANTHER" id="PTHR43744:SF9">
    <property type="entry name" value="POLYGALACTURONAN_RHAMNOGALACTURONAN TRANSPORT SYSTEM PERMEASE PROTEIN YTCP"/>
    <property type="match status" value="1"/>
</dbReference>
<evidence type="ECO:0000313" key="11">
    <source>
        <dbReference type="Proteomes" id="UP001500908"/>
    </source>
</evidence>
<evidence type="ECO:0000256" key="5">
    <source>
        <dbReference type="ARBA" id="ARBA00022989"/>
    </source>
</evidence>
<evidence type="ECO:0000256" key="6">
    <source>
        <dbReference type="ARBA" id="ARBA00023136"/>
    </source>
</evidence>
<keyword evidence="2 7" id="KW-0813">Transport</keyword>
<feature type="transmembrane region" description="Helical" evidence="7">
    <location>
        <begin position="42"/>
        <end position="60"/>
    </location>
</feature>
<comment type="caution">
    <text evidence="10">The sequence shown here is derived from an EMBL/GenBank/DDBJ whole genome shotgun (WGS) entry which is preliminary data.</text>
</comment>
<reference evidence="11" key="1">
    <citation type="journal article" date="2019" name="Int. J. Syst. Evol. Microbiol.">
        <title>The Global Catalogue of Microorganisms (GCM) 10K type strain sequencing project: providing services to taxonomists for standard genome sequencing and annotation.</title>
        <authorList>
            <consortium name="The Broad Institute Genomics Platform"/>
            <consortium name="The Broad Institute Genome Sequencing Center for Infectious Disease"/>
            <person name="Wu L."/>
            <person name="Ma J."/>
        </authorList>
    </citation>
    <scope>NUCLEOTIDE SEQUENCE [LARGE SCALE GENOMIC DNA]</scope>
    <source>
        <strain evidence="11">JCM 17137</strain>
    </source>
</reference>
<feature type="transmembrane region" description="Helical" evidence="7">
    <location>
        <begin position="167"/>
        <end position="188"/>
    </location>
</feature>
<comment type="similarity">
    <text evidence="7">Belongs to the binding-protein-dependent transport system permease family.</text>
</comment>
<dbReference type="Gene3D" id="1.10.3720.10">
    <property type="entry name" value="MetI-like"/>
    <property type="match status" value="1"/>
</dbReference>
<sequence length="320" mass="34293">MDTDSTAATESTGGSAGASRPRHPQRPVWEEPPGRVAQGLKGATLAVVILVVLGPLWVVLATSLSDEQTITEAGGLVIIPDGITFDAYWRVLSGGVVTRAVLVSVGVTAVGTAISMFASVLCAYGLSRSGSFGHRTILFTLLFTMLFQAGMIPTYLLVDSLGMRDTYWALILPTAISAFNILVLRAFFMNVAPEMIESARIDGASELRILVQIVLPVSKAVIAVITLFYAVGYWSSWFNAMLYLDHADKWPLQLVLRSYVLQQQSLPSSGATSGIDAMGQVPSLAIQMAVMIIAVVPVLIVYPFVQRHFTKGMLTGAIKG</sequence>
<accession>A0ABP7G6W1</accession>
<feature type="transmembrane region" description="Helical" evidence="7">
    <location>
        <begin position="209"/>
        <end position="234"/>
    </location>
</feature>
<gene>
    <name evidence="10" type="ORF">GCM10022402_38250</name>
</gene>
<evidence type="ECO:0000256" key="1">
    <source>
        <dbReference type="ARBA" id="ARBA00004651"/>
    </source>
</evidence>